<gene>
    <name evidence="1" type="ORF">FRACYDRAFT_241454</name>
</gene>
<keyword evidence="2" id="KW-1185">Reference proteome</keyword>
<dbReference type="KEGG" id="fcy:FRACYDRAFT_241454"/>
<dbReference type="EMBL" id="KV784360">
    <property type="protein sequence ID" value="OEU14897.1"/>
    <property type="molecule type" value="Genomic_DNA"/>
</dbReference>
<protein>
    <submittedName>
        <fullName evidence="1">Uncharacterized protein</fullName>
    </submittedName>
</protein>
<dbReference type="InterPro" id="IPR011990">
    <property type="entry name" value="TPR-like_helical_dom_sf"/>
</dbReference>
<accession>A0A1E7F9R4</accession>
<sequence>MPKRPNNKKKKRRNQNEKLTSCEGCAKELTHDENTCTFLYCDCTKVRFCCNQCQIDHPHKDCPGIPENRVDIEQELREYSEQCSIGWRSSDVKAYQVKEIRDTVQNPSMSYIRQSGHINLNNTYMSAWDYANLADEGNELGNQACAYLAGSRFKHRLLSAVNPSSRVSRNSTRDNIPILESEELAFKYIEKAANLGHGLAMQSLGECFDDGIGCNANRRRCNHWLWRSCLNGSCGAIEMLDSRALLPKEIYAKIQTIENISHRILPGQTLALTGPNLASLLLVMNRIVEGENFSMSPFAGTWPTATVNNKLTIAGRSEHNRRIPLIGSGVAKEATAQTRDVASRPIENQLYLVPPTAVCDERITDEDRTQYKGMIYDLNYDDECELEAMDRLDAVSNGSVVLSMEEGLSQRGHTAIYRSKLDVSLRTETWKMYCGGEAECVLAILAASGIKPYCMPLFIAQDPNFYWPLIADHGCIRAALEFVAPHIDWDEKIGTVKEQLHEQVPLVKGSRPGKCLRKCGSTFCTKADWPQHKHECVPRPREKKEVDDMHQVDIRDDDDDIKESSRKYDLNIRLGDHVIVHDLKAKPEYNGLVGIAGETGSNERVALTLLRSKIAANNEVISIRPDNIYCLVVFSRSRRNKSRVFECVHGLKVCAECYFDSSVVNELAKLKYSGQDITNDSFFVVDQVNQTYYSSIELEDCESLEGLEDYFSSAEGFPLECYGMNHHVKQRYILKALMETKVDEISLLAAVAKAAFVTYGGLKYPVLRPNKNLETVAKML</sequence>
<dbReference type="AlphaFoldDB" id="A0A1E7F9R4"/>
<dbReference type="Proteomes" id="UP000095751">
    <property type="component" value="Unassembled WGS sequence"/>
</dbReference>
<name>A0A1E7F9R4_9STRA</name>
<organism evidence="1 2">
    <name type="scientific">Fragilariopsis cylindrus CCMP1102</name>
    <dbReference type="NCBI Taxonomy" id="635003"/>
    <lineage>
        <taxon>Eukaryota</taxon>
        <taxon>Sar</taxon>
        <taxon>Stramenopiles</taxon>
        <taxon>Ochrophyta</taxon>
        <taxon>Bacillariophyta</taxon>
        <taxon>Bacillariophyceae</taxon>
        <taxon>Bacillariophycidae</taxon>
        <taxon>Bacillariales</taxon>
        <taxon>Bacillariaceae</taxon>
        <taxon>Fragilariopsis</taxon>
    </lineage>
</organism>
<dbReference type="SUPFAM" id="SSF81901">
    <property type="entry name" value="HCP-like"/>
    <property type="match status" value="1"/>
</dbReference>
<dbReference type="InParanoid" id="A0A1E7F9R4"/>
<dbReference type="OrthoDB" id="272077at2759"/>
<proteinExistence type="predicted"/>
<evidence type="ECO:0000313" key="2">
    <source>
        <dbReference type="Proteomes" id="UP000095751"/>
    </source>
</evidence>
<dbReference type="Gene3D" id="1.25.40.10">
    <property type="entry name" value="Tetratricopeptide repeat domain"/>
    <property type="match status" value="1"/>
</dbReference>
<evidence type="ECO:0000313" key="1">
    <source>
        <dbReference type="EMBL" id="OEU14897.1"/>
    </source>
</evidence>
<reference evidence="1 2" key="1">
    <citation type="submission" date="2016-09" db="EMBL/GenBank/DDBJ databases">
        <title>Extensive genetic diversity and differential bi-allelic expression allows diatom success in the polar Southern Ocean.</title>
        <authorList>
            <consortium name="DOE Joint Genome Institute"/>
            <person name="Mock T."/>
            <person name="Otillar R.P."/>
            <person name="Strauss J."/>
            <person name="Dupont C."/>
            <person name="Frickenhaus S."/>
            <person name="Maumus F."/>
            <person name="Mcmullan M."/>
            <person name="Sanges R."/>
            <person name="Schmutz J."/>
            <person name="Toseland A."/>
            <person name="Valas R."/>
            <person name="Veluchamy A."/>
            <person name="Ward B.J."/>
            <person name="Allen A."/>
            <person name="Barry K."/>
            <person name="Falciatore A."/>
            <person name="Ferrante M."/>
            <person name="Fortunato A.E."/>
            <person name="Gloeckner G."/>
            <person name="Gruber A."/>
            <person name="Hipkin R."/>
            <person name="Janech M."/>
            <person name="Kroth P."/>
            <person name="Leese F."/>
            <person name="Lindquist E."/>
            <person name="Lyon B.R."/>
            <person name="Martin J."/>
            <person name="Mayer C."/>
            <person name="Parker M."/>
            <person name="Quesneville H."/>
            <person name="Raymond J."/>
            <person name="Uhlig C."/>
            <person name="Valentin K.U."/>
            <person name="Worden A.Z."/>
            <person name="Armbrust E.V."/>
            <person name="Bowler C."/>
            <person name="Green B."/>
            <person name="Moulton V."/>
            <person name="Van Oosterhout C."/>
            <person name="Grigoriev I."/>
        </authorList>
    </citation>
    <scope>NUCLEOTIDE SEQUENCE [LARGE SCALE GENOMIC DNA]</scope>
    <source>
        <strain evidence="1 2">CCMP1102</strain>
    </source>
</reference>